<evidence type="ECO:0000256" key="2">
    <source>
        <dbReference type="ARBA" id="ARBA00007171"/>
    </source>
</evidence>
<dbReference type="InterPro" id="IPR001460">
    <property type="entry name" value="PCN-bd_Tpept"/>
</dbReference>
<evidence type="ECO:0000256" key="3">
    <source>
        <dbReference type="ARBA" id="ARBA00023136"/>
    </source>
</evidence>
<comment type="similarity">
    <text evidence="2">Belongs to the transpeptidase family.</text>
</comment>
<protein>
    <submittedName>
        <fullName evidence="6">Uncharacterized protein</fullName>
    </submittedName>
</protein>
<dbReference type="GO" id="GO:0071555">
    <property type="term" value="P:cell wall organization"/>
    <property type="evidence" value="ECO:0007669"/>
    <property type="project" value="TreeGrafter"/>
</dbReference>
<accession>A0A1Q2CHR6</accession>
<dbReference type="InterPro" id="IPR012338">
    <property type="entry name" value="Beta-lactam/transpept-like"/>
</dbReference>
<proteinExistence type="inferred from homology"/>
<dbReference type="GO" id="GO:0071972">
    <property type="term" value="F:peptidoglycan L,D-transpeptidase activity"/>
    <property type="evidence" value="ECO:0007669"/>
    <property type="project" value="TreeGrafter"/>
</dbReference>
<dbReference type="Pfam" id="PF03717">
    <property type="entry name" value="PBP_dimer"/>
    <property type="match status" value="1"/>
</dbReference>
<dbReference type="Gene3D" id="3.90.1310.10">
    <property type="entry name" value="Penicillin-binding protein 2a (Domain 2)"/>
    <property type="match status" value="1"/>
</dbReference>
<dbReference type="RefSeq" id="WP_077343860.1">
    <property type="nucleotide sequence ID" value="NZ_CP019605.1"/>
</dbReference>
<evidence type="ECO:0000256" key="1">
    <source>
        <dbReference type="ARBA" id="ARBA00004370"/>
    </source>
</evidence>
<dbReference type="SUPFAM" id="SSF56601">
    <property type="entry name" value="beta-lactamase/transpeptidase-like"/>
    <property type="match status" value="1"/>
</dbReference>
<evidence type="ECO:0000313" key="7">
    <source>
        <dbReference type="Proteomes" id="UP000188324"/>
    </source>
</evidence>
<dbReference type="Pfam" id="PF00905">
    <property type="entry name" value="Transpeptidase"/>
    <property type="match status" value="1"/>
</dbReference>
<dbReference type="SUPFAM" id="SSF56519">
    <property type="entry name" value="Penicillin binding protein dimerisation domain"/>
    <property type="match status" value="1"/>
</dbReference>
<evidence type="ECO:0000259" key="5">
    <source>
        <dbReference type="Pfam" id="PF03717"/>
    </source>
</evidence>
<dbReference type="InterPro" id="IPR036138">
    <property type="entry name" value="PBP_dimer_sf"/>
</dbReference>
<dbReference type="InterPro" id="IPR050515">
    <property type="entry name" value="Beta-lactam/transpept"/>
</dbReference>
<dbReference type="PROSITE" id="PS51257">
    <property type="entry name" value="PROKAR_LIPOPROTEIN"/>
    <property type="match status" value="1"/>
</dbReference>
<reference evidence="6 7" key="1">
    <citation type="journal article" date="2016" name="Int. J. Syst. Evol. Microbiol.">
        <title>Tessaracoccus flavus sp. nov., isolated from the drainage system of a lindane-producing factory.</title>
        <authorList>
            <person name="Kumari R."/>
            <person name="Singh P."/>
            <person name="Schumann P."/>
            <person name="Lal R."/>
        </authorList>
    </citation>
    <scope>NUCLEOTIDE SEQUENCE [LARGE SCALE GENOMIC DNA]</scope>
    <source>
        <strain evidence="6 7">RP1T</strain>
    </source>
</reference>
<dbReference type="STRING" id="1610493.RPIT_13225"/>
<dbReference type="AlphaFoldDB" id="A0A1Q2CHR6"/>
<sequence length="643" mass="66617">MRRRLLAALLALATLGFGCAPSANDPTPSPTTATERPAEVPSAEDAAAALVTALNSRDVSGLPMVRSATAAQQEFETIFAGMDEIYPAVELGRIAYADTDGWIAEAQLTHTYNLGEQGWTFEAPARFRLSSGQWRVDWQPTIIHPDLTSQTRLRHTLSEARRAPINDNEGIAIVEERSLYQVGIDKTQVQQAEWAQAATDLATALGVDAPAFTARVTGGGPRAYVVAATLRQEEIPPEVTNVPGLLVREVTGVVGPASGFAPHLIGTVGEPTAEMIEQSGGALTVLDRVGLSGLQARYDDQLRGVPLVRIDIVARADAGGDASASPQPTIEPTPVFQQDESVSTGLNTSLDRDLQTRAEEVLSTQEGMAALVVIDVKTGGLLVAAQSPSAGTYPYVTFGKYAPGSTFKTVSALAMLRSGLTPVSTVQCPSSLQVSSYTFGNYPGYPSSALGSIPLTTAFAQSCNTAFAGAASSVTGEQLQAAAGSLGVGIDYDAGFTSNFGTVEPGNNIDRAASMIGQGQVTMSPLGMAAVAASIASGKTVIPWLVEGVQATSTAAPLTPNEAAQLQTLMKATVDSGTASSLKGLMTGAKTGTAQWGPSNALQTSAWMIAYNDNYAVASFVEVGDSGGTTAAPLITQLFTPAG</sequence>
<dbReference type="OrthoDB" id="5241017at2"/>
<name>A0A1Q2CHR6_9ACTN</name>
<dbReference type="PANTHER" id="PTHR30627:SF24">
    <property type="entry name" value="PENICILLIN-BINDING PROTEIN 4B"/>
    <property type="match status" value="1"/>
</dbReference>
<dbReference type="Gene3D" id="3.40.710.10">
    <property type="entry name" value="DD-peptidase/beta-lactamase superfamily"/>
    <property type="match status" value="1"/>
</dbReference>
<gene>
    <name evidence="6" type="ORF">RPIT_13225</name>
</gene>
<keyword evidence="3" id="KW-0472">Membrane</keyword>
<dbReference type="EMBL" id="CP019605">
    <property type="protein sequence ID" value="AQP45651.1"/>
    <property type="molecule type" value="Genomic_DNA"/>
</dbReference>
<dbReference type="InterPro" id="IPR005311">
    <property type="entry name" value="PBP_dimer"/>
</dbReference>
<dbReference type="Proteomes" id="UP000188324">
    <property type="component" value="Chromosome"/>
</dbReference>
<evidence type="ECO:0000259" key="4">
    <source>
        <dbReference type="Pfam" id="PF00905"/>
    </source>
</evidence>
<dbReference type="GO" id="GO:0008658">
    <property type="term" value="F:penicillin binding"/>
    <property type="evidence" value="ECO:0007669"/>
    <property type="project" value="InterPro"/>
</dbReference>
<dbReference type="KEGG" id="tfl:RPIT_13225"/>
<dbReference type="GO" id="GO:0005886">
    <property type="term" value="C:plasma membrane"/>
    <property type="evidence" value="ECO:0007669"/>
    <property type="project" value="TreeGrafter"/>
</dbReference>
<feature type="domain" description="Penicillin-binding protein dimerisation" evidence="5">
    <location>
        <begin position="159"/>
        <end position="309"/>
    </location>
</feature>
<evidence type="ECO:0000313" key="6">
    <source>
        <dbReference type="EMBL" id="AQP45651.1"/>
    </source>
</evidence>
<keyword evidence="7" id="KW-1185">Reference proteome</keyword>
<feature type="domain" description="Penicillin-binding protein transpeptidase" evidence="4">
    <location>
        <begin position="370"/>
        <end position="638"/>
    </location>
</feature>
<dbReference type="PANTHER" id="PTHR30627">
    <property type="entry name" value="PEPTIDOGLYCAN D,D-TRANSPEPTIDASE"/>
    <property type="match status" value="1"/>
</dbReference>
<comment type="subcellular location">
    <subcellularLocation>
        <location evidence="1">Membrane</location>
    </subcellularLocation>
</comment>
<organism evidence="6 7">
    <name type="scientific">Tessaracoccus flavus</name>
    <dbReference type="NCBI Taxonomy" id="1610493"/>
    <lineage>
        <taxon>Bacteria</taxon>
        <taxon>Bacillati</taxon>
        <taxon>Actinomycetota</taxon>
        <taxon>Actinomycetes</taxon>
        <taxon>Propionibacteriales</taxon>
        <taxon>Propionibacteriaceae</taxon>
        <taxon>Tessaracoccus</taxon>
    </lineage>
</organism>